<gene>
    <name evidence="2" type="ORF">EAT49_11605</name>
</gene>
<keyword evidence="1" id="KW-0472">Membrane</keyword>
<reference evidence="2 3" key="1">
    <citation type="submission" date="2018-10" db="EMBL/GenBank/DDBJ databases">
        <title>Histidinibacterium lentulum gen. nov., sp. nov., a marine bacterium from the culture broth of Picochlorum sp. 122.</title>
        <authorList>
            <person name="Wang G."/>
        </authorList>
    </citation>
    <scope>NUCLEOTIDE SEQUENCE [LARGE SCALE GENOMIC DNA]</scope>
    <source>
        <strain evidence="2 3">B17</strain>
    </source>
</reference>
<dbReference type="AlphaFoldDB" id="A0A3N2R110"/>
<dbReference type="PANTHER" id="PTHR34980:SF2">
    <property type="entry name" value="INNER MEMBRANE PROTEIN YHAH-RELATED"/>
    <property type="match status" value="1"/>
</dbReference>
<dbReference type="RefSeq" id="WP_123642491.1">
    <property type="nucleotide sequence ID" value="NZ_ML119085.1"/>
</dbReference>
<name>A0A3N2R110_9RHOB</name>
<feature type="transmembrane region" description="Helical" evidence="1">
    <location>
        <begin position="75"/>
        <end position="94"/>
    </location>
</feature>
<proteinExistence type="predicted"/>
<dbReference type="EMBL" id="RDRB01000005">
    <property type="protein sequence ID" value="ROU01161.1"/>
    <property type="molecule type" value="Genomic_DNA"/>
</dbReference>
<dbReference type="GO" id="GO:0005886">
    <property type="term" value="C:plasma membrane"/>
    <property type="evidence" value="ECO:0007669"/>
    <property type="project" value="TreeGrafter"/>
</dbReference>
<sequence>MTFTESVKTVATQKYFDFSGRASRSEFWWWMLAYVLGAIVVSFVPLLPIVYALALFLPTLGVGWRRMQDIGKPGWYFLIPSIYNVFARLVTPSVSMEMDPSTGMPTEMPGMGAMAWSSLVGIIGFVIAIVFLIFLVRKSDPGPNAYGPPPTS</sequence>
<comment type="caution">
    <text evidence="2">The sequence shown here is derived from an EMBL/GenBank/DDBJ whole genome shotgun (WGS) entry which is preliminary data.</text>
</comment>
<feature type="transmembrane region" description="Helical" evidence="1">
    <location>
        <begin position="27"/>
        <end position="54"/>
    </location>
</feature>
<dbReference type="Proteomes" id="UP000268016">
    <property type="component" value="Unassembled WGS sequence"/>
</dbReference>
<feature type="transmembrane region" description="Helical" evidence="1">
    <location>
        <begin position="114"/>
        <end position="136"/>
    </location>
</feature>
<evidence type="ECO:0000313" key="3">
    <source>
        <dbReference type="Proteomes" id="UP000268016"/>
    </source>
</evidence>
<dbReference type="Pfam" id="PF05656">
    <property type="entry name" value="DUF805"/>
    <property type="match status" value="1"/>
</dbReference>
<dbReference type="OrthoDB" id="9812349at2"/>
<dbReference type="InterPro" id="IPR008523">
    <property type="entry name" value="DUF805"/>
</dbReference>
<organism evidence="2 3">
    <name type="scientific">Histidinibacterium lentulum</name>
    <dbReference type="NCBI Taxonomy" id="2480588"/>
    <lineage>
        <taxon>Bacteria</taxon>
        <taxon>Pseudomonadati</taxon>
        <taxon>Pseudomonadota</taxon>
        <taxon>Alphaproteobacteria</taxon>
        <taxon>Rhodobacterales</taxon>
        <taxon>Paracoccaceae</taxon>
        <taxon>Histidinibacterium</taxon>
    </lineage>
</organism>
<dbReference type="PANTHER" id="PTHR34980">
    <property type="entry name" value="INNER MEMBRANE PROTEIN-RELATED-RELATED"/>
    <property type="match status" value="1"/>
</dbReference>
<accession>A0A3N2R110</accession>
<keyword evidence="3" id="KW-1185">Reference proteome</keyword>
<protein>
    <submittedName>
        <fullName evidence="2">DUF805 domain-containing protein</fullName>
    </submittedName>
</protein>
<evidence type="ECO:0000313" key="2">
    <source>
        <dbReference type="EMBL" id="ROU01161.1"/>
    </source>
</evidence>
<keyword evidence="1" id="KW-0812">Transmembrane</keyword>
<keyword evidence="1" id="KW-1133">Transmembrane helix</keyword>
<evidence type="ECO:0000256" key="1">
    <source>
        <dbReference type="SAM" id="Phobius"/>
    </source>
</evidence>